<accession>A0A5B9QFA8</accession>
<dbReference type="EMBL" id="CP042913">
    <property type="protein sequence ID" value="QEG36222.1"/>
    <property type="molecule type" value="Genomic_DNA"/>
</dbReference>
<dbReference type="AlphaFoldDB" id="A0A5B9QFA8"/>
<gene>
    <name evidence="1" type="ORF">Pr1d_35340</name>
</gene>
<dbReference type="OrthoDB" id="9797435at2"/>
<reference evidence="1 2" key="1">
    <citation type="submission" date="2019-08" db="EMBL/GenBank/DDBJ databases">
        <title>Deep-cultivation of Planctomycetes and their phenomic and genomic characterization uncovers novel biology.</title>
        <authorList>
            <person name="Wiegand S."/>
            <person name="Jogler M."/>
            <person name="Boedeker C."/>
            <person name="Pinto D."/>
            <person name="Vollmers J."/>
            <person name="Rivas-Marin E."/>
            <person name="Kohn T."/>
            <person name="Peeters S.H."/>
            <person name="Heuer A."/>
            <person name="Rast P."/>
            <person name="Oberbeckmann S."/>
            <person name="Bunk B."/>
            <person name="Jeske O."/>
            <person name="Meyerdierks A."/>
            <person name="Storesund J.E."/>
            <person name="Kallscheuer N."/>
            <person name="Luecker S."/>
            <person name="Lage O.M."/>
            <person name="Pohl T."/>
            <person name="Merkel B.J."/>
            <person name="Hornburger P."/>
            <person name="Mueller R.-W."/>
            <person name="Bruemmer F."/>
            <person name="Labrenz M."/>
            <person name="Spormann A.M."/>
            <person name="Op den Camp H."/>
            <person name="Overmann J."/>
            <person name="Amann R."/>
            <person name="Jetten M.S.M."/>
            <person name="Mascher T."/>
            <person name="Medema M.H."/>
            <person name="Devos D.P."/>
            <person name="Kaster A.-K."/>
            <person name="Ovreas L."/>
            <person name="Rohde M."/>
            <person name="Galperin M.Y."/>
            <person name="Jogler C."/>
        </authorList>
    </citation>
    <scope>NUCLEOTIDE SEQUENCE [LARGE SCALE GENOMIC DNA]</scope>
    <source>
        <strain evidence="1 2">Pr1d</strain>
    </source>
</reference>
<proteinExistence type="predicted"/>
<name>A0A5B9QFA8_9BACT</name>
<dbReference type="KEGG" id="bgok:Pr1d_35340"/>
<sequence>MPSEKAALPAKEFQLGTVRVTIWHNESEFGRGYYRSNFHKIYRLSESDRKKDDNGWRDTGSFAPEDLPVIAELCRLTTDWFQQQAAVISNRESA</sequence>
<evidence type="ECO:0000313" key="2">
    <source>
        <dbReference type="Proteomes" id="UP000323917"/>
    </source>
</evidence>
<keyword evidence="2" id="KW-1185">Reference proteome</keyword>
<organism evidence="1 2">
    <name type="scientific">Bythopirellula goksoeyrii</name>
    <dbReference type="NCBI Taxonomy" id="1400387"/>
    <lineage>
        <taxon>Bacteria</taxon>
        <taxon>Pseudomonadati</taxon>
        <taxon>Planctomycetota</taxon>
        <taxon>Planctomycetia</taxon>
        <taxon>Pirellulales</taxon>
        <taxon>Lacipirellulaceae</taxon>
        <taxon>Bythopirellula</taxon>
    </lineage>
</organism>
<evidence type="ECO:0000313" key="1">
    <source>
        <dbReference type="EMBL" id="QEG36222.1"/>
    </source>
</evidence>
<protein>
    <submittedName>
        <fullName evidence="1">Uncharacterized protein</fullName>
    </submittedName>
</protein>
<dbReference type="Proteomes" id="UP000323917">
    <property type="component" value="Chromosome"/>
</dbReference>
<dbReference type="RefSeq" id="WP_148074598.1">
    <property type="nucleotide sequence ID" value="NZ_CP042913.1"/>
</dbReference>